<sequence>MRSLKTKIYAKYYLLLEECIKYYNDYQIELNKKYIIKLKIKNY</sequence>
<organism evidence="1">
    <name type="scientific">viral metagenome</name>
    <dbReference type="NCBI Taxonomy" id="1070528"/>
    <lineage>
        <taxon>unclassified sequences</taxon>
        <taxon>metagenomes</taxon>
        <taxon>organismal metagenomes</taxon>
    </lineage>
</organism>
<dbReference type="EMBL" id="MN739801">
    <property type="protein sequence ID" value="QHT26767.1"/>
    <property type="molecule type" value="Genomic_DNA"/>
</dbReference>
<name>A0A6C0EC64_9ZZZZ</name>
<proteinExistence type="predicted"/>
<protein>
    <submittedName>
        <fullName evidence="1">Uncharacterized protein</fullName>
    </submittedName>
</protein>
<accession>A0A6C0EC64</accession>
<dbReference type="AlphaFoldDB" id="A0A6C0EC64"/>
<evidence type="ECO:0000313" key="1">
    <source>
        <dbReference type="EMBL" id="QHT26767.1"/>
    </source>
</evidence>
<reference evidence="1" key="1">
    <citation type="journal article" date="2020" name="Nature">
        <title>Giant virus diversity and host interactions through global metagenomics.</title>
        <authorList>
            <person name="Schulz F."/>
            <person name="Roux S."/>
            <person name="Paez-Espino D."/>
            <person name="Jungbluth S."/>
            <person name="Walsh D.A."/>
            <person name="Denef V.J."/>
            <person name="McMahon K.D."/>
            <person name="Konstantinidis K.T."/>
            <person name="Eloe-Fadrosh E.A."/>
            <person name="Kyrpides N.C."/>
            <person name="Woyke T."/>
        </authorList>
    </citation>
    <scope>NUCLEOTIDE SEQUENCE</scope>
    <source>
        <strain evidence="1">GVMAG-M-3300023179-2</strain>
    </source>
</reference>